<sequence length="285" mass="29679">MRTSTQTGALAAGAWNFEIGTQNADVLVGSGLRDLFLGRGGDDRLIAGAGNDILIGGHGGDSYEISTTDGGTDLIWDRGSAPTGTGYYATGEDRVVLDGFTSTDAALHSIGLQISGDDLILTYDNAGTTGQIVMRDFYAGNGFFIEELDIGTGAPAYHFSYLSGDNHTYSVHSGPDQGGEDIVVGSNASEEIYAGIGNDIIFGGGGADTFMFHDEEEAGGGTDIILDFDPLFDAIDFTDIHTLNMSGVAVTENSYGNAVITTDYGVIELAGVSAVDVTEDIFNFA</sequence>
<dbReference type="GO" id="GO:0005509">
    <property type="term" value="F:calcium ion binding"/>
    <property type="evidence" value="ECO:0007669"/>
    <property type="project" value="InterPro"/>
</dbReference>
<dbReference type="InterPro" id="IPR011049">
    <property type="entry name" value="Serralysin-like_metalloprot_C"/>
</dbReference>
<gene>
    <name evidence="1" type="ORF">ATO10_06936</name>
</gene>
<dbReference type="Pfam" id="PF00353">
    <property type="entry name" value="HemolysinCabind"/>
    <property type="match status" value="2"/>
</dbReference>
<dbReference type="STRING" id="1461693.ATO10_06936"/>
<protein>
    <submittedName>
        <fullName evidence="1">Calcium binding hemolysin protein, putative</fullName>
    </submittedName>
</protein>
<dbReference type="PROSITE" id="PS00330">
    <property type="entry name" value="HEMOLYSIN_CALCIUM"/>
    <property type="match status" value="1"/>
</dbReference>
<dbReference type="OrthoDB" id="7624131at2"/>
<dbReference type="AlphaFoldDB" id="A0A058ZM83"/>
<evidence type="ECO:0000313" key="1">
    <source>
        <dbReference type="EMBL" id="KCV82658.1"/>
    </source>
</evidence>
<keyword evidence="2" id="KW-1185">Reference proteome</keyword>
<dbReference type="RefSeq" id="WP_035249743.1">
    <property type="nucleotide sequence ID" value="NZ_AQQY01000003.1"/>
</dbReference>
<dbReference type="Gene3D" id="2.150.10.10">
    <property type="entry name" value="Serralysin-like metalloprotease, C-terminal"/>
    <property type="match status" value="2"/>
</dbReference>
<organism evidence="1 2">
    <name type="scientific">Actibacterium atlanticum</name>
    <dbReference type="NCBI Taxonomy" id="1461693"/>
    <lineage>
        <taxon>Bacteria</taxon>
        <taxon>Pseudomonadati</taxon>
        <taxon>Pseudomonadota</taxon>
        <taxon>Alphaproteobacteria</taxon>
        <taxon>Rhodobacterales</taxon>
        <taxon>Roseobacteraceae</taxon>
        <taxon>Actibacterium</taxon>
    </lineage>
</organism>
<evidence type="ECO:0000313" key="2">
    <source>
        <dbReference type="Proteomes" id="UP000024836"/>
    </source>
</evidence>
<dbReference type="InterPro" id="IPR001343">
    <property type="entry name" value="Hemolysn_Ca-bd"/>
</dbReference>
<proteinExistence type="predicted"/>
<reference evidence="1 2" key="1">
    <citation type="submission" date="2013-04" db="EMBL/GenBank/DDBJ databases">
        <title>Shimia sp. 22II-S11-Z10 Genome Sequencing.</title>
        <authorList>
            <person name="Lai Q."/>
            <person name="Li G."/>
            <person name="Shao Z."/>
        </authorList>
    </citation>
    <scope>NUCLEOTIDE SEQUENCE [LARGE SCALE GENOMIC DNA]</scope>
    <source>
        <strain evidence="2">22II-S11-Z10</strain>
    </source>
</reference>
<dbReference type="eggNOG" id="COG2931">
    <property type="taxonomic scope" value="Bacteria"/>
</dbReference>
<accession>A0A058ZM83</accession>
<dbReference type="SUPFAM" id="SSF51120">
    <property type="entry name" value="beta-Roll"/>
    <property type="match status" value="2"/>
</dbReference>
<dbReference type="PRINTS" id="PR00313">
    <property type="entry name" value="CABNDNGRPT"/>
</dbReference>
<dbReference type="EMBL" id="AQQY01000003">
    <property type="protein sequence ID" value="KCV82658.1"/>
    <property type="molecule type" value="Genomic_DNA"/>
</dbReference>
<dbReference type="InterPro" id="IPR018511">
    <property type="entry name" value="Hemolysin-typ_Ca-bd_CS"/>
</dbReference>
<comment type="caution">
    <text evidence="1">The sequence shown here is derived from an EMBL/GenBank/DDBJ whole genome shotgun (WGS) entry which is preliminary data.</text>
</comment>
<name>A0A058ZM83_9RHOB</name>
<dbReference type="Proteomes" id="UP000024836">
    <property type="component" value="Unassembled WGS sequence"/>
</dbReference>